<sequence>MFIDMRLRSHLTSYRFQSSDNEDSLPDYIRSPLVRTLHNKFEHQKRHSLSSHDEWYVVRPDYFTPEVMQKFQQSHQDAETENFLENCFRKSDWIFTHFYHAIAKAVLTWFMTSTSINGLLRRGSMFVVSSKQIASLLSIEAGFQYDSLLDLGAGDGMVTRHMAVFFRHVYATELSRPMRWRLQEHGFTVLDADTWTLNTPSEATGSNNNDIVPTQFDVISCLNLLDRCDAPLTMLRRIAKALKQKSGLLILGIVLPLKQYVETNSNKSASELLNLPVSNSWEVQLNYLITHVLSDAGFELVRWTRVPYLCEGDFTQSFYYLNDLVLVLRVRATSTFDIPRVQ</sequence>
<gene>
    <name evidence="1" type="ORF">D915_001688</name>
</gene>
<dbReference type="Proteomes" id="UP000230066">
    <property type="component" value="Unassembled WGS sequence"/>
</dbReference>
<dbReference type="InterPro" id="IPR029063">
    <property type="entry name" value="SAM-dependent_MTases_sf"/>
</dbReference>
<dbReference type="GO" id="GO:0106370">
    <property type="term" value="F:protein-L-histidine N-pros-methyltransferase activity"/>
    <property type="evidence" value="ECO:0007669"/>
    <property type="project" value="InterPro"/>
</dbReference>
<evidence type="ECO:0000313" key="2">
    <source>
        <dbReference type="Proteomes" id="UP000230066"/>
    </source>
</evidence>
<proteinExistence type="predicted"/>
<reference evidence="1" key="1">
    <citation type="submission" date="2019-03" db="EMBL/GenBank/DDBJ databases">
        <title>Improved annotation for the trematode Fasciola hepatica.</title>
        <authorList>
            <person name="Choi Y.-J."/>
            <person name="Martin J."/>
            <person name="Mitreva M."/>
        </authorList>
    </citation>
    <scope>NUCLEOTIDE SEQUENCE [LARGE SCALE GENOMIC DNA]</scope>
</reference>
<dbReference type="EMBL" id="JXXN02000419">
    <property type="protein sequence ID" value="THD27456.1"/>
    <property type="molecule type" value="Genomic_DNA"/>
</dbReference>
<keyword evidence="1" id="KW-0489">Methyltransferase</keyword>
<name>A0A4E0RHZ2_FASHE</name>
<dbReference type="InterPro" id="IPR007884">
    <property type="entry name" value="METL9"/>
</dbReference>
<dbReference type="Pfam" id="PF05219">
    <property type="entry name" value="DREV"/>
    <property type="match status" value="1"/>
</dbReference>
<keyword evidence="2" id="KW-1185">Reference proteome</keyword>
<dbReference type="AlphaFoldDB" id="A0A4E0RHZ2"/>
<dbReference type="PANTHER" id="PTHR12890:SF0">
    <property type="entry name" value="PROTEIN-L-HISTIDINE N-PROS-METHYLTRANSFERASE"/>
    <property type="match status" value="1"/>
</dbReference>
<dbReference type="Gene3D" id="3.40.50.150">
    <property type="entry name" value="Vaccinia Virus protein VP39"/>
    <property type="match status" value="1"/>
</dbReference>
<accession>A0A4E0RHZ2</accession>
<dbReference type="GO" id="GO:0032259">
    <property type="term" value="P:methylation"/>
    <property type="evidence" value="ECO:0007669"/>
    <property type="project" value="UniProtKB-KW"/>
</dbReference>
<organism evidence="1 2">
    <name type="scientific">Fasciola hepatica</name>
    <name type="common">Liver fluke</name>
    <dbReference type="NCBI Taxonomy" id="6192"/>
    <lineage>
        <taxon>Eukaryota</taxon>
        <taxon>Metazoa</taxon>
        <taxon>Spiralia</taxon>
        <taxon>Lophotrochozoa</taxon>
        <taxon>Platyhelminthes</taxon>
        <taxon>Trematoda</taxon>
        <taxon>Digenea</taxon>
        <taxon>Plagiorchiida</taxon>
        <taxon>Echinostomata</taxon>
        <taxon>Echinostomatoidea</taxon>
        <taxon>Fasciolidae</taxon>
        <taxon>Fasciola</taxon>
    </lineage>
</organism>
<comment type="caution">
    <text evidence="1">The sequence shown here is derived from an EMBL/GenBank/DDBJ whole genome shotgun (WGS) entry which is preliminary data.</text>
</comment>
<evidence type="ECO:0000313" key="1">
    <source>
        <dbReference type="EMBL" id="THD27456.1"/>
    </source>
</evidence>
<protein>
    <submittedName>
        <fullName evidence="1">Methyltransferase like 9</fullName>
    </submittedName>
</protein>
<dbReference type="PANTHER" id="PTHR12890">
    <property type="entry name" value="DREV PROTEIN"/>
    <property type="match status" value="1"/>
</dbReference>
<dbReference type="CDD" id="cd02440">
    <property type="entry name" value="AdoMet_MTases"/>
    <property type="match status" value="1"/>
</dbReference>
<dbReference type="SUPFAM" id="SSF53335">
    <property type="entry name" value="S-adenosyl-L-methionine-dependent methyltransferases"/>
    <property type="match status" value="1"/>
</dbReference>
<keyword evidence="1" id="KW-0808">Transferase</keyword>